<gene>
    <name evidence="1" type="ORF">NCTC10313_07212</name>
</gene>
<evidence type="ECO:0000313" key="2">
    <source>
        <dbReference type="Proteomes" id="UP000254487"/>
    </source>
</evidence>
<accession>A0A378UCC7</accession>
<organism evidence="1 2">
    <name type="scientific">Klebsiella pneumoniae subsp. ozaenae</name>
    <dbReference type="NCBI Taxonomy" id="574"/>
    <lineage>
        <taxon>Bacteria</taxon>
        <taxon>Pseudomonadati</taxon>
        <taxon>Pseudomonadota</taxon>
        <taxon>Gammaproteobacteria</taxon>
        <taxon>Enterobacterales</taxon>
        <taxon>Enterobacteriaceae</taxon>
        <taxon>Klebsiella/Raoultella group</taxon>
        <taxon>Klebsiella</taxon>
        <taxon>Klebsiella pneumoniae complex</taxon>
    </lineage>
</organism>
<dbReference type="AlphaFoldDB" id="A0A378UCC7"/>
<dbReference type="Proteomes" id="UP000254487">
    <property type="component" value="Unassembled WGS sequence"/>
</dbReference>
<proteinExistence type="predicted"/>
<protein>
    <submittedName>
        <fullName evidence="1">Uncharacterized protein</fullName>
    </submittedName>
</protein>
<sequence length="190" mass="21757">MTPIYAFTNEILANSDRLTLSEFGHFMQAITGLFTKTTPESARKISCAFHFLRNGLINRTTLENQFTSFWSALEALTKDVSSQKLDHDDHVVYTTAPCMGLDYVVKQLVSLRGISRELKLELTLQDGSRVNPGESDLDEIYTCLKDSYFVQQFERELSDYPYAAYMLRKFSKLCSCPREMGTKIIRHAIK</sequence>
<dbReference type="EMBL" id="UGLW01000004">
    <property type="protein sequence ID" value="STZ75026.1"/>
    <property type="molecule type" value="Genomic_DNA"/>
</dbReference>
<reference evidence="1 2" key="1">
    <citation type="submission" date="2018-06" db="EMBL/GenBank/DDBJ databases">
        <authorList>
            <consortium name="Pathogen Informatics"/>
            <person name="Doyle S."/>
        </authorList>
    </citation>
    <scope>NUCLEOTIDE SEQUENCE [LARGE SCALE GENOMIC DNA]</scope>
    <source>
        <strain evidence="1 2">NCTC10313</strain>
    </source>
</reference>
<evidence type="ECO:0000313" key="1">
    <source>
        <dbReference type="EMBL" id="STZ75026.1"/>
    </source>
</evidence>
<name>A0A378UCC7_KLEPO</name>